<dbReference type="AlphaFoldDB" id="A0A645I3L5"/>
<name>A0A645I3L5_9ZZZZ</name>
<accession>A0A645I3L5</accession>
<gene>
    <name evidence="1" type="ORF">SDC9_193464</name>
</gene>
<dbReference type="EMBL" id="VSSQ01106099">
    <property type="protein sequence ID" value="MPN45885.1"/>
    <property type="molecule type" value="Genomic_DNA"/>
</dbReference>
<sequence length="96" mass="10231">MLVHHLLRFFVFTLKKQLLNGGQVRGSFGIAIVGLGTAPHVDVVEHDAFLLHTTVGHHAQSAVAQRQGFFPLSSGGVVPQGVVDLGDAFLTALCMQ</sequence>
<proteinExistence type="predicted"/>
<protein>
    <submittedName>
        <fullName evidence="1">Uncharacterized protein</fullName>
    </submittedName>
</protein>
<comment type="caution">
    <text evidence="1">The sequence shown here is derived from an EMBL/GenBank/DDBJ whole genome shotgun (WGS) entry which is preliminary data.</text>
</comment>
<evidence type="ECO:0000313" key="1">
    <source>
        <dbReference type="EMBL" id="MPN45885.1"/>
    </source>
</evidence>
<reference evidence="1" key="1">
    <citation type="submission" date="2019-08" db="EMBL/GenBank/DDBJ databases">
        <authorList>
            <person name="Kucharzyk K."/>
            <person name="Murdoch R.W."/>
            <person name="Higgins S."/>
            <person name="Loffler F."/>
        </authorList>
    </citation>
    <scope>NUCLEOTIDE SEQUENCE</scope>
</reference>
<organism evidence="1">
    <name type="scientific">bioreactor metagenome</name>
    <dbReference type="NCBI Taxonomy" id="1076179"/>
    <lineage>
        <taxon>unclassified sequences</taxon>
        <taxon>metagenomes</taxon>
        <taxon>ecological metagenomes</taxon>
    </lineage>
</organism>